<dbReference type="GO" id="GO:0033177">
    <property type="term" value="C:proton-transporting two-sector ATPase complex, proton-transporting domain"/>
    <property type="evidence" value="ECO:0007669"/>
    <property type="project" value="InterPro"/>
</dbReference>
<reference evidence="11" key="1">
    <citation type="submission" date="2013-02" db="EMBL/GenBank/DDBJ databases">
        <authorList>
            <consortium name="The Broad Institute Genome Sequencing Platform"/>
            <person name="Cuomo C."/>
            <person name="Becnel J."/>
            <person name="Sanscrainte N."/>
            <person name="Walker B."/>
            <person name="Young S.K."/>
            <person name="Zeng Q."/>
            <person name="Gargeya S."/>
            <person name="Fitzgerald M."/>
            <person name="Haas B."/>
            <person name="Abouelleil A."/>
            <person name="Alvarado L."/>
            <person name="Arachchi H.M."/>
            <person name="Berlin A.M."/>
            <person name="Chapman S.B."/>
            <person name="Dewar J."/>
            <person name="Goldberg J."/>
            <person name="Griggs A."/>
            <person name="Gujja S."/>
            <person name="Hansen M."/>
            <person name="Howarth C."/>
            <person name="Imamovic A."/>
            <person name="Larimer J."/>
            <person name="McCowan C."/>
            <person name="Murphy C."/>
            <person name="Neiman D."/>
            <person name="Pearson M."/>
            <person name="Priest M."/>
            <person name="Roberts A."/>
            <person name="Saif S."/>
            <person name="Shea T."/>
            <person name="Sisk P."/>
            <person name="Sykes S."/>
            <person name="Wortman J."/>
            <person name="Nusbaum C."/>
            <person name="Birren B."/>
        </authorList>
    </citation>
    <scope>NUCLEOTIDE SEQUENCE [LARGE SCALE GENOMIC DNA]</scope>
    <source>
        <strain evidence="11">PRA339</strain>
    </source>
</reference>
<feature type="transmembrane region" description="Helical" evidence="8">
    <location>
        <begin position="142"/>
        <end position="163"/>
    </location>
</feature>
<keyword evidence="3" id="KW-0813">Transport</keyword>
<evidence type="ECO:0000313" key="11">
    <source>
        <dbReference type="Proteomes" id="UP000030655"/>
    </source>
</evidence>
<keyword evidence="6" id="KW-0406">Ion transport</keyword>
<dbReference type="SUPFAM" id="SSF81333">
    <property type="entry name" value="F1F0 ATP synthase subunit C"/>
    <property type="match status" value="1"/>
</dbReference>
<evidence type="ECO:0000256" key="2">
    <source>
        <dbReference type="ARBA" id="ARBA00007296"/>
    </source>
</evidence>
<keyword evidence="11" id="KW-1185">Reference proteome</keyword>
<proteinExistence type="inferred from homology"/>
<sequence length="170" mass="18482">MLSNKVILCYILILAAIFYYDEEYKAINAFGMLSCMILSLAGNTNSIKSIGSILSGTSILVPRVGFKSFVGIVMSELNTLLGMVFVWMILNTKVTDPFDCLMSATAGIIVGFCNYYSSTAVGMLTSSLTIMDAKDKTLFSKLIVLELLASTMGVFGFVLGIFMRQRIGSI</sequence>
<dbReference type="STRING" id="1288291.A0A059EWZ0"/>
<feature type="transmembrane region" description="Helical" evidence="8">
    <location>
        <begin position="5"/>
        <end position="20"/>
    </location>
</feature>
<keyword evidence="5 8" id="KW-1133">Transmembrane helix</keyword>
<dbReference type="Proteomes" id="UP000030655">
    <property type="component" value="Unassembled WGS sequence"/>
</dbReference>
<dbReference type="OrthoDB" id="10264021at2759"/>
<dbReference type="PANTHER" id="PTHR10263">
    <property type="entry name" value="V-TYPE PROTON ATPASE PROTEOLIPID SUBUNIT"/>
    <property type="match status" value="1"/>
</dbReference>
<evidence type="ECO:0000256" key="1">
    <source>
        <dbReference type="ARBA" id="ARBA00004141"/>
    </source>
</evidence>
<dbReference type="Pfam" id="PF00137">
    <property type="entry name" value="ATP-synt_C"/>
    <property type="match status" value="1"/>
</dbReference>
<evidence type="ECO:0000256" key="5">
    <source>
        <dbReference type="ARBA" id="ARBA00022989"/>
    </source>
</evidence>
<name>A0A059EWZ0_9MICR</name>
<evidence type="ECO:0000313" key="10">
    <source>
        <dbReference type="EMBL" id="KCZ79387.1"/>
    </source>
</evidence>
<dbReference type="Gene3D" id="1.20.120.610">
    <property type="entry name" value="lithium bound rotor ring of v- atpase"/>
    <property type="match status" value="1"/>
</dbReference>
<protein>
    <recommendedName>
        <fullName evidence="9">V-ATPase proteolipid subunit C-like domain-containing protein</fullName>
    </recommendedName>
</protein>
<evidence type="ECO:0000256" key="6">
    <source>
        <dbReference type="ARBA" id="ARBA00023065"/>
    </source>
</evidence>
<dbReference type="GO" id="GO:0015078">
    <property type="term" value="F:proton transmembrane transporter activity"/>
    <property type="evidence" value="ECO:0007669"/>
    <property type="project" value="InterPro"/>
</dbReference>
<evidence type="ECO:0000256" key="4">
    <source>
        <dbReference type="ARBA" id="ARBA00022692"/>
    </source>
</evidence>
<feature type="transmembrane region" description="Helical" evidence="8">
    <location>
        <begin position="68"/>
        <end position="90"/>
    </location>
</feature>
<keyword evidence="4 8" id="KW-0812">Transmembrane</keyword>
<reference evidence="10 11" key="2">
    <citation type="submission" date="2014-03" db="EMBL/GenBank/DDBJ databases">
        <title>The Genome Sequence of Anncaliia algerae insect isolate PRA339.</title>
        <authorList>
            <consortium name="The Broad Institute Genome Sequencing Platform"/>
            <consortium name="The Broad Institute Genome Sequencing Center for Infectious Disease"/>
            <person name="Cuomo C."/>
            <person name="Becnel J."/>
            <person name="Sanscrainte N."/>
            <person name="Walker B."/>
            <person name="Young S.K."/>
            <person name="Zeng Q."/>
            <person name="Gargeya S."/>
            <person name="Fitzgerald M."/>
            <person name="Haas B."/>
            <person name="Abouelleil A."/>
            <person name="Alvarado L."/>
            <person name="Arachchi H.M."/>
            <person name="Berlin A.M."/>
            <person name="Chapman S.B."/>
            <person name="Dewar J."/>
            <person name="Goldberg J."/>
            <person name="Griggs A."/>
            <person name="Gujja S."/>
            <person name="Hansen M."/>
            <person name="Howarth C."/>
            <person name="Imamovic A."/>
            <person name="Larimer J."/>
            <person name="McCowan C."/>
            <person name="Murphy C."/>
            <person name="Neiman D."/>
            <person name="Pearson M."/>
            <person name="Priest M."/>
            <person name="Roberts A."/>
            <person name="Saif S."/>
            <person name="Shea T."/>
            <person name="Sisk P."/>
            <person name="Sykes S."/>
            <person name="Wortman J."/>
            <person name="Nusbaum C."/>
            <person name="Birren B."/>
        </authorList>
    </citation>
    <scope>NUCLEOTIDE SEQUENCE [LARGE SCALE GENOMIC DNA]</scope>
    <source>
        <strain evidence="10 11">PRA339</strain>
    </source>
</reference>
<dbReference type="CDD" id="cd18178">
    <property type="entry name" value="ATP-synt_Vo_c_ATP6F_rpt2"/>
    <property type="match status" value="1"/>
</dbReference>
<dbReference type="VEuPathDB" id="MicrosporidiaDB:H312_03226"/>
<comment type="subcellular location">
    <subcellularLocation>
        <location evidence="1">Membrane</location>
        <topology evidence="1">Multi-pass membrane protein</topology>
    </subcellularLocation>
</comment>
<keyword evidence="7 8" id="KW-0472">Membrane</keyword>
<feature type="transmembrane region" description="Helical" evidence="8">
    <location>
        <begin position="26"/>
        <end position="47"/>
    </location>
</feature>
<evidence type="ECO:0000256" key="8">
    <source>
        <dbReference type="SAM" id="Phobius"/>
    </source>
</evidence>
<dbReference type="InterPro" id="IPR035921">
    <property type="entry name" value="F/V-ATP_Csub_sf"/>
</dbReference>
<evidence type="ECO:0000256" key="7">
    <source>
        <dbReference type="ARBA" id="ARBA00023136"/>
    </source>
</evidence>
<gene>
    <name evidence="10" type="ORF">H312_03226</name>
</gene>
<accession>A0A059EWZ0</accession>
<dbReference type="EMBL" id="KK365286">
    <property type="protein sequence ID" value="KCZ79387.1"/>
    <property type="molecule type" value="Genomic_DNA"/>
</dbReference>
<organism evidence="10 11">
    <name type="scientific">Anncaliia algerae PRA339</name>
    <dbReference type="NCBI Taxonomy" id="1288291"/>
    <lineage>
        <taxon>Eukaryota</taxon>
        <taxon>Fungi</taxon>
        <taxon>Fungi incertae sedis</taxon>
        <taxon>Microsporidia</taxon>
        <taxon>Tubulinosematoidea</taxon>
        <taxon>Tubulinosematidae</taxon>
        <taxon>Anncaliia</taxon>
    </lineage>
</organism>
<comment type="similarity">
    <text evidence="2">Belongs to the V-ATPase proteolipid subunit family.</text>
</comment>
<feature type="transmembrane region" description="Helical" evidence="8">
    <location>
        <begin position="102"/>
        <end position="130"/>
    </location>
</feature>
<feature type="domain" description="V-ATPase proteolipid subunit C-like" evidence="9">
    <location>
        <begin position="106"/>
        <end position="163"/>
    </location>
</feature>
<dbReference type="InterPro" id="IPR002379">
    <property type="entry name" value="ATPase_proteolipid_c-like_dom"/>
</dbReference>
<dbReference type="HOGENOM" id="CLU_107724_0_0_1"/>
<dbReference type="AlphaFoldDB" id="A0A059EWZ0"/>
<evidence type="ECO:0000259" key="9">
    <source>
        <dbReference type="Pfam" id="PF00137"/>
    </source>
</evidence>
<evidence type="ECO:0000256" key="3">
    <source>
        <dbReference type="ARBA" id="ARBA00022448"/>
    </source>
</evidence>